<keyword evidence="3" id="KW-0282">Flagellum</keyword>
<sequence length="136" mass="14556">MSGIFGVLGISGTGLTVHRKWLDAVSDNIANINNVTSTSNDAFQARYIIARAVDYGRGTEGAEVGGAVFSGRTQGKLVYEPDHPLADENGNVRYPDINLGDQMGNLIMAQRGYQANLAVVDRAREAYQAALQLGRA</sequence>
<dbReference type="Proteomes" id="UP000635606">
    <property type="component" value="Unassembled WGS sequence"/>
</dbReference>
<keyword evidence="4" id="KW-1185">Reference proteome</keyword>
<keyword evidence="3" id="KW-0966">Cell projection</keyword>
<dbReference type="RefSeq" id="WP_203929789.1">
    <property type="nucleotide sequence ID" value="NZ_BOPH01000069.1"/>
</dbReference>
<evidence type="ECO:0000256" key="1">
    <source>
        <dbReference type="ARBA" id="ARBA00009677"/>
    </source>
</evidence>
<proteinExistence type="inferred from homology"/>
<evidence type="ECO:0000313" key="3">
    <source>
        <dbReference type="EMBL" id="GIJ69870.1"/>
    </source>
</evidence>
<accession>A0A8J3ZWR2</accession>
<feature type="domain" description="Flagellar basal-body/hook protein C-terminal" evidence="2">
    <location>
        <begin position="90"/>
        <end position="133"/>
    </location>
</feature>
<protein>
    <submittedName>
        <fullName evidence="3">Flagellar basal-body rod protein FlgC</fullName>
    </submittedName>
</protein>
<name>A0A8J3ZWR2_9ACTN</name>
<dbReference type="Pfam" id="PF06429">
    <property type="entry name" value="Flg_bbr_C"/>
    <property type="match status" value="1"/>
</dbReference>
<evidence type="ECO:0000259" key="2">
    <source>
        <dbReference type="Pfam" id="PF06429"/>
    </source>
</evidence>
<organism evidence="3 4">
    <name type="scientific">Virgisporangium ochraceum</name>
    <dbReference type="NCBI Taxonomy" id="65505"/>
    <lineage>
        <taxon>Bacteria</taxon>
        <taxon>Bacillati</taxon>
        <taxon>Actinomycetota</taxon>
        <taxon>Actinomycetes</taxon>
        <taxon>Micromonosporales</taxon>
        <taxon>Micromonosporaceae</taxon>
        <taxon>Virgisporangium</taxon>
    </lineage>
</organism>
<comment type="caution">
    <text evidence="3">The sequence shown here is derived from an EMBL/GenBank/DDBJ whole genome shotgun (WGS) entry which is preliminary data.</text>
</comment>
<gene>
    <name evidence="3" type="ORF">Voc01_047870</name>
</gene>
<dbReference type="AlphaFoldDB" id="A0A8J3ZWR2"/>
<keyword evidence="3" id="KW-0969">Cilium</keyword>
<reference evidence="3" key="1">
    <citation type="submission" date="2021-01" db="EMBL/GenBank/DDBJ databases">
        <title>Whole genome shotgun sequence of Virgisporangium ochraceum NBRC 16418.</title>
        <authorList>
            <person name="Komaki H."/>
            <person name="Tamura T."/>
        </authorList>
    </citation>
    <scope>NUCLEOTIDE SEQUENCE</scope>
    <source>
        <strain evidence="3">NBRC 16418</strain>
    </source>
</reference>
<comment type="similarity">
    <text evidence="1">Belongs to the flagella basal body rod proteins family.</text>
</comment>
<dbReference type="EMBL" id="BOPH01000069">
    <property type="protein sequence ID" value="GIJ69870.1"/>
    <property type="molecule type" value="Genomic_DNA"/>
</dbReference>
<dbReference type="InterPro" id="IPR010930">
    <property type="entry name" value="Flg_bb/hook_C_dom"/>
</dbReference>
<evidence type="ECO:0000313" key="4">
    <source>
        <dbReference type="Proteomes" id="UP000635606"/>
    </source>
</evidence>